<evidence type="ECO:0000259" key="4">
    <source>
        <dbReference type="PROSITE" id="PS50932"/>
    </source>
</evidence>
<dbReference type="InterPro" id="IPR046335">
    <property type="entry name" value="LacI/GalR-like_sensor"/>
</dbReference>
<gene>
    <name evidence="5" type="ORF">BCB44BAC_02159</name>
</gene>
<dbReference type="Gene3D" id="1.10.260.40">
    <property type="entry name" value="lambda repressor-like DNA-binding domains"/>
    <property type="match status" value="1"/>
</dbReference>
<evidence type="ECO:0000313" key="5">
    <source>
        <dbReference type="EMBL" id="SCL92963.1"/>
    </source>
</evidence>
<dbReference type="InterPro" id="IPR000843">
    <property type="entry name" value="HTH_LacI"/>
</dbReference>
<protein>
    <submittedName>
        <fullName evidence="5">HTH-type transcriptional regulator DegA</fullName>
    </submittedName>
</protein>
<dbReference type="PRINTS" id="PR00036">
    <property type="entry name" value="HTHLACI"/>
</dbReference>
<dbReference type="RefSeq" id="WP_087098758.1">
    <property type="nucleotide sequence ID" value="NZ_CP066179.1"/>
</dbReference>
<keyword evidence="1" id="KW-0805">Transcription regulation</keyword>
<dbReference type="InterPro" id="IPR028082">
    <property type="entry name" value="Peripla_BP_I"/>
</dbReference>
<dbReference type="PANTHER" id="PTHR30146">
    <property type="entry name" value="LACI-RELATED TRANSCRIPTIONAL REPRESSOR"/>
    <property type="match status" value="1"/>
</dbReference>
<dbReference type="SMART" id="SM00354">
    <property type="entry name" value="HTH_LACI"/>
    <property type="match status" value="1"/>
</dbReference>
<name>A0AAX2CH27_9BACI</name>
<dbReference type="CDD" id="cd01392">
    <property type="entry name" value="HTH_LacI"/>
    <property type="match status" value="1"/>
</dbReference>
<dbReference type="PROSITE" id="PS00356">
    <property type="entry name" value="HTH_LACI_1"/>
    <property type="match status" value="1"/>
</dbReference>
<dbReference type="GO" id="GO:0000976">
    <property type="term" value="F:transcription cis-regulatory region binding"/>
    <property type="evidence" value="ECO:0007669"/>
    <property type="project" value="TreeGrafter"/>
</dbReference>
<dbReference type="Gene3D" id="3.40.50.2300">
    <property type="match status" value="2"/>
</dbReference>
<dbReference type="SUPFAM" id="SSF53822">
    <property type="entry name" value="Periplasmic binding protein-like I"/>
    <property type="match status" value="1"/>
</dbReference>
<feature type="domain" description="HTH lacI-type" evidence="4">
    <location>
        <begin position="3"/>
        <end position="57"/>
    </location>
</feature>
<reference evidence="5 6" key="1">
    <citation type="submission" date="2016-08" db="EMBL/GenBank/DDBJ databases">
        <authorList>
            <person name="Loux V."/>
            <person name="Rue O."/>
        </authorList>
    </citation>
    <scope>NUCLEOTIDE SEQUENCE [LARGE SCALE GENOMIC DNA]</scope>
    <source>
        <strain evidence="5 6">AFSSA_08CEB44bac</strain>
    </source>
</reference>
<dbReference type="GO" id="GO:0003700">
    <property type="term" value="F:DNA-binding transcription factor activity"/>
    <property type="evidence" value="ECO:0007669"/>
    <property type="project" value="TreeGrafter"/>
</dbReference>
<evidence type="ECO:0000256" key="1">
    <source>
        <dbReference type="ARBA" id="ARBA00023015"/>
    </source>
</evidence>
<dbReference type="AlphaFoldDB" id="A0AAX2CH27"/>
<dbReference type="PANTHER" id="PTHR30146:SF147">
    <property type="entry name" value="HTH-TYPE TRANSCRIPTIONAL REGULATOR DEGA"/>
    <property type="match status" value="1"/>
</dbReference>
<dbReference type="Pfam" id="PF13377">
    <property type="entry name" value="Peripla_BP_3"/>
    <property type="match status" value="1"/>
</dbReference>
<keyword evidence="2" id="KW-0238">DNA-binding</keyword>
<dbReference type="CDD" id="cd06267">
    <property type="entry name" value="PBP1_LacI_sugar_binding-like"/>
    <property type="match status" value="1"/>
</dbReference>
<dbReference type="Pfam" id="PF00356">
    <property type="entry name" value="LacI"/>
    <property type="match status" value="1"/>
</dbReference>
<dbReference type="PROSITE" id="PS50932">
    <property type="entry name" value="HTH_LACI_2"/>
    <property type="match status" value="1"/>
</dbReference>
<accession>A0AAX2CH27</accession>
<evidence type="ECO:0000313" key="6">
    <source>
        <dbReference type="Proteomes" id="UP000242164"/>
    </source>
</evidence>
<sequence>MKTTIYDVAKEAGVSIATVSKVVNGTGKISEKTKKHVLEVMDRLHYQPSVVASALTGKKTHTIGLLVPDIANPFFSEVARALEDSAEEKGFNVIMCSTDNNDEKGKKYISLLLRKRVDGLIIATSFQDTTHIKKLVEKHIPVVLFSTDIPALSVDMVSVDDYKAAFQAMDYLLSLGHKRIGLIAEQTTSSKYRIQGYKDALEAAGVNVDENLIHYTEAATIQNGKQITKLLFEEKDRPTAIFACNDILAAGVMQGAKEEGIRIPTELSIIGFDNTILADICYPPLTTIAQPIQEMAEQTTSLLIQQIEHKDKPKQRILLVPELMIRESTTKMS</sequence>
<keyword evidence="3" id="KW-0804">Transcription</keyword>
<dbReference type="InterPro" id="IPR010982">
    <property type="entry name" value="Lambda_DNA-bd_dom_sf"/>
</dbReference>
<evidence type="ECO:0000256" key="3">
    <source>
        <dbReference type="ARBA" id="ARBA00023163"/>
    </source>
</evidence>
<dbReference type="SUPFAM" id="SSF47413">
    <property type="entry name" value="lambda repressor-like DNA-binding domains"/>
    <property type="match status" value="1"/>
</dbReference>
<proteinExistence type="predicted"/>
<dbReference type="EMBL" id="FMIK01000024">
    <property type="protein sequence ID" value="SCL92963.1"/>
    <property type="molecule type" value="Genomic_DNA"/>
</dbReference>
<comment type="caution">
    <text evidence="5">The sequence shown here is derived from an EMBL/GenBank/DDBJ whole genome shotgun (WGS) entry which is preliminary data.</text>
</comment>
<organism evidence="5 6">
    <name type="scientific">Bacillus cytotoxicus</name>
    <dbReference type="NCBI Taxonomy" id="580165"/>
    <lineage>
        <taxon>Bacteria</taxon>
        <taxon>Bacillati</taxon>
        <taxon>Bacillota</taxon>
        <taxon>Bacilli</taxon>
        <taxon>Bacillales</taxon>
        <taxon>Bacillaceae</taxon>
        <taxon>Bacillus</taxon>
        <taxon>Bacillus cereus group</taxon>
    </lineage>
</organism>
<dbReference type="Proteomes" id="UP000242164">
    <property type="component" value="Unassembled WGS sequence"/>
</dbReference>
<evidence type="ECO:0000256" key="2">
    <source>
        <dbReference type="ARBA" id="ARBA00023125"/>
    </source>
</evidence>